<dbReference type="InterPro" id="IPR011642">
    <property type="entry name" value="Gate_dom"/>
</dbReference>
<evidence type="ECO:0000256" key="3">
    <source>
        <dbReference type="ARBA" id="ARBA00022475"/>
    </source>
</evidence>
<protein>
    <recommendedName>
        <fullName evidence="7">Nucleoside permease</fullName>
    </recommendedName>
</protein>
<evidence type="ECO:0000313" key="12">
    <source>
        <dbReference type="Proteomes" id="UP000517315"/>
    </source>
</evidence>
<feature type="transmembrane region" description="Helical" evidence="7">
    <location>
        <begin position="334"/>
        <end position="359"/>
    </location>
</feature>
<organism evidence="11 12">
    <name type="scientific">Bacillus aerius</name>
    <dbReference type="NCBI Taxonomy" id="293388"/>
    <lineage>
        <taxon>Bacteria</taxon>
        <taxon>Bacillati</taxon>
        <taxon>Bacillota</taxon>
        <taxon>Bacilli</taxon>
        <taxon>Bacillales</taxon>
        <taxon>Bacillaceae</taxon>
        <taxon>Bacillus</taxon>
    </lineage>
</organism>
<dbReference type="InterPro" id="IPR018270">
    <property type="entry name" value="C_nuclsd_transpt_met_bac"/>
</dbReference>
<keyword evidence="6 7" id="KW-0472">Membrane</keyword>
<comment type="subcellular location">
    <subcellularLocation>
        <location evidence="1">Cell membrane</location>
        <topology evidence="1">Multi-pass membrane protein</topology>
    </subcellularLocation>
</comment>
<evidence type="ECO:0000259" key="8">
    <source>
        <dbReference type="Pfam" id="PF01773"/>
    </source>
</evidence>
<feature type="domain" description="Concentrative nucleoside transporter N-terminal" evidence="8">
    <location>
        <begin position="8"/>
        <end position="81"/>
    </location>
</feature>
<dbReference type="Pfam" id="PF07670">
    <property type="entry name" value="Gate"/>
    <property type="match status" value="1"/>
</dbReference>
<dbReference type="PANTHER" id="PTHR10590:SF13">
    <property type="entry name" value="NUCLEOSIDE PERMEASE NUPC"/>
    <property type="match status" value="1"/>
</dbReference>
<evidence type="ECO:0000313" key="11">
    <source>
        <dbReference type="EMBL" id="MBA8916448.1"/>
    </source>
</evidence>
<gene>
    <name evidence="11" type="ORF">HNP39_000160</name>
</gene>
<sequence length="393" mass="42305">MKYVIGIIGLLVILAIAWLASNGKKRVKFRPVIVMIVLQFILGYILLNTGVGNFLVGGFAKGFQMLLGYAGEGINFVFGGLMNDNASTFFINVLLPIVFISALIGILQHWRILPLIVRGIGYLLSKVNGMGKLESYNAVASAILGQSEVFISIKKQLGLLPQQRLYTLCASAMSTVSMSIVGAYMQMIKPEYVVTALVLNLFGGFIIASIINPYEVSKDEDMLEVVEEERQSFFEMLGEYIMDGFKVAIVVAAMLIGFVALIAMINGIFTAAIGVSFQDVLGYVFAPFAFLVGIPWSEAVQAGSIMATKMVSNEFVAMLALSGDGLHFTARTEAIISVFLVSFANFSSIGIIAGAVKGLNEKQGNVVARFGLKLLFGATLVSFLTAGVVGLIY</sequence>
<dbReference type="Pfam" id="PF07662">
    <property type="entry name" value="Nucleos_tra2_C"/>
    <property type="match status" value="1"/>
</dbReference>
<dbReference type="PANTHER" id="PTHR10590">
    <property type="entry name" value="SODIUM/NUCLEOSIDE COTRANSPORTER"/>
    <property type="match status" value="1"/>
</dbReference>
<feature type="domain" description="Nucleoside transporter/FeoB GTPase Gate" evidence="10">
    <location>
        <begin position="90"/>
        <end position="189"/>
    </location>
</feature>
<dbReference type="NCBIfam" id="TIGR00804">
    <property type="entry name" value="nupC"/>
    <property type="match status" value="1"/>
</dbReference>
<feature type="transmembrane region" description="Helical" evidence="7">
    <location>
        <begin position="371"/>
        <end position="392"/>
    </location>
</feature>
<keyword evidence="5 7" id="KW-1133">Transmembrane helix</keyword>
<evidence type="ECO:0000256" key="2">
    <source>
        <dbReference type="ARBA" id="ARBA00009033"/>
    </source>
</evidence>
<comment type="caution">
    <text evidence="7">Lacks conserved residue(s) required for the propagation of feature annotation.</text>
</comment>
<name>A0ABR6AX45_9BACI</name>
<evidence type="ECO:0000256" key="6">
    <source>
        <dbReference type="ARBA" id="ARBA00023136"/>
    </source>
</evidence>
<comment type="similarity">
    <text evidence="2 7">Belongs to the concentrative nucleoside transporter (CNT) (TC 2.A.41) family.</text>
</comment>
<accession>A0ABR6AX45</accession>
<keyword evidence="7" id="KW-0813">Transport</keyword>
<reference evidence="11 12" key="1">
    <citation type="submission" date="2020-08" db="EMBL/GenBank/DDBJ databases">
        <title>Functional genomics of gut bacteria from endangered species of beetles.</title>
        <authorList>
            <person name="Carlos-Shanley C."/>
        </authorList>
    </citation>
    <scope>NUCLEOTIDE SEQUENCE [LARGE SCALE GENOMIC DNA]</scope>
    <source>
        <strain evidence="11 12">S00152</strain>
    </source>
</reference>
<feature type="transmembrane region" description="Helical" evidence="7">
    <location>
        <begin position="29"/>
        <end position="47"/>
    </location>
</feature>
<evidence type="ECO:0000259" key="10">
    <source>
        <dbReference type="Pfam" id="PF07670"/>
    </source>
</evidence>
<keyword evidence="4 7" id="KW-0812">Transmembrane</keyword>
<evidence type="ECO:0000256" key="7">
    <source>
        <dbReference type="RuleBase" id="RU362018"/>
    </source>
</evidence>
<evidence type="ECO:0000256" key="4">
    <source>
        <dbReference type="ARBA" id="ARBA00022692"/>
    </source>
</evidence>
<feature type="domain" description="Concentrative nucleoside transporter C-terminal" evidence="9">
    <location>
        <begin position="192"/>
        <end position="390"/>
    </location>
</feature>
<proteinExistence type="inferred from homology"/>
<feature type="transmembrane region" description="Helical" evidence="7">
    <location>
        <begin position="89"/>
        <end position="112"/>
    </location>
</feature>
<dbReference type="RefSeq" id="WP_057078859.1">
    <property type="nucleotide sequence ID" value="NZ_JACJIG010000001.1"/>
</dbReference>
<feature type="transmembrane region" description="Helical" evidence="7">
    <location>
        <begin position="280"/>
        <end position="297"/>
    </location>
</feature>
<evidence type="ECO:0000256" key="5">
    <source>
        <dbReference type="ARBA" id="ARBA00022989"/>
    </source>
</evidence>
<keyword evidence="12" id="KW-1185">Reference proteome</keyword>
<dbReference type="InterPro" id="IPR011657">
    <property type="entry name" value="CNT_C_dom"/>
</dbReference>
<comment type="caution">
    <text evidence="11">The sequence shown here is derived from an EMBL/GenBank/DDBJ whole genome shotgun (WGS) entry which is preliminary data.</text>
</comment>
<feature type="transmembrane region" description="Helical" evidence="7">
    <location>
        <begin position="192"/>
        <end position="211"/>
    </location>
</feature>
<evidence type="ECO:0000256" key="1">
    <source>
        <dbReference type="ARBA" id="ARBA00004651"/>
    </source>
</evidence>
<dbReference type="Proteomes" id="UP000517315">
    <property type="component" value="Unassembled WGS sequence"/>
</dbReference>
<evidence type="ECO:0000259" key="9">
    <source>
        <dbReference type="Pfam" id="PF07662"/>
    </source>
</evidence>
<dbReference type="EMBL" id="JACJIG010000001">
    <property type="protein sequence ID" value="MBA8916448.1"/>
    <property type="molecule type" value="Genomic_DNA"/>
</dbReference>
<dbReference type="Pfam" id="PF01773">
    <property type="entry name" value="Nucleos_tra2_N"/>
    <property type="match status" value="1"/>
</dbReference>
<dbReference type="InterPro" id="IPR002668">
    <property type="entry name" value="CNT_N_dom"/>
</dbReference>
<feature type="transmembrane region" description="Helical" evidence="7">
    <location>
        <begin position="247"/>
        <end position="273"/>
    </location>
</feature>
<dbReference type="InterPro" id="IPR008276">
    <property type="entry name" value="C_nuclsd_transpt"/>
</dbReference>
<keyword evidence="3" id="KW-1003">Cell membrane</keyword>